<name>A0ABP6RSU8_9PSEU</name>
<dbReference type="InterPro" id="IPR000515">
    <property type="entry name" value="MetI-like"/>
</dbReference>
<dbReference type="Pfam" id="PF00528">
    <property type="entry name" value="BPD_transp_1"/>
    <property type="match status" value="1"/>
</dbReference>
<evidence type="ECO:0000313" key="11">
    <source>
        <dbReference type="Proteomes" id="UP001500483"/>
    </source>
</evidence>
<keyword evidence="5 7" id="KW-1133">Transmembrane helix</keyword>
<organism evidence="10 11">
    <name type="scientific">Saccharopolyspora gregorii</name>
    <dbReference type="NCBI Taxonomy" id="33914"/>
    <lineage>
        <taxon>Bacteria</taxon>
        <taxon>Bacillati</taxon>
        <taxon>Actinomycetota</taxon>
        <taxon>Actinomycetes</taxon>
        <taxon>Pseudonocardiales</taxon>
        <taxon>Pseudonocardiaceae</taxon>
        <taxon>Saccharopolyspora</taxon>
    </lineage>
</organism>
<comment type="similarity">
    <text evidence="7">Belongs to the binding-protein-dependent transport system permease family.</text>
</comment>
<evidence type="ECO:0000256" key="6">
    <source>
        <dbReference type="ARBA" id="ARBA00023136"/>
    </source>
</evidence>
<dbReference type="PANTHER" id="PTHR43386:SF25">
    <property type="entry name" value="PEPTIDE ABC TRANSPORTER PERMEASE PROTEIN"/>
    <property type="match status" value="1"/>
</dbReference>
<feature type="transmembrane region" description="Helical" evidence="7">
    <location>
        <begin position="130"/>
        <end position="149"/>
    </location>
</feature>
<evidence type="ECO:0000259" key="9">
    <source>
        <dbReference type="PROSITE" id="PS50928"/>
    </source>
</evidence>
<evidence type="ECO:0000256" key="1">
    <source>
        <dbReference type="ARBA" id="ARBA00004651"/>
    </source>
</evidence>
<dbReference type="InterPro" id="IPR050366">
    <property type="entry name" value="BP-dependent_transpt_permease"/>
</dbReference>
<evidence type="ECO:0000256" key="8">
    <source>
        <dbReference type="SAM" id="MobiDB-lite"/>
    </source>
</evidence>
<keyword evidence="6 7" id="KW-0472">Membrane</keyword>
<evidence type="ECO:0000256" key="2">
    <source>
        <dbReference type="ARBA" id="ARBA00022448"/>
    </source>
</evidence>
<evidence type="ECO:0000313" key="10">
    <source>
        <dbReference type="EMBL" id="GAA3360300.1"/>
    </source>
</evidence>
<keyword evidence="4 7" id="KW-0812">Transmembrane</keyword>
<gene>
    <name evidence="10" type="ORF">GCM10020366_39740</name>
</gene>
<evidence type="ECO:0000256" key="5">
    <source>
        <dbReference type="ARBA" id="ARBA00022989"/>
    </source>
</evidence>
<dbReference type="Gene3D" id="1.10.3720.10">
    <property type="entry name" value="MetI-like"/>
    <property type="match status" value="1"/>
</dbReference>
<feature type="transmembrane region" description="Helical" evidence="7">
    <location>
        <begin position="102"/>
        <end position="124"/>
    </location>
</feature>
<dbReference type="SUPFAM" id="SSF161098">
    <property type="entry name" value="MetI-like"/>
    <property type="match status" value="1"/>
</dbReference>
<evidence type="ECO:0000256" key="3">
    <source>
        <dbReference type="ARBA" id="ARBA00022475"/>
    </source>
</evidence>
<feature type="transmembrane region" description="Helical" evidence="7">
    <location>
        <begin position="59"/>
        <end position="90"/>
    </location>
</feature>
<feature type="region of interest" description="Disordered" evidence="8">
    <location>
        <begin position="266"/>
        <end position="293"/>
    </location>
</feature>
<sequence length="293" mass="30064">MSRAAGWLLLGVPLLAALAGPVLAGLLPGGGSVRAANVPLLPPGADHPLGTDVLGRDVLALALHGGGSVLVLAGGALLLTYLVGVPLALAAVGQPHRWVDRWLTRGLDLVLALPGLLVLMVLAATGTRTGAALVVAVALLQLPAVVRIVRSAALGARRRGVVEAMALQGESWWRVHFGYVGRGVLGPVAVDAGGRLSLVLYLVASANFLGLGIDPATADWAVLVERNQEALFLQPCAVLVPAGLLVALCTGINLLVDRYLVTGGPGTRRPPGERTVRPPRRSDGPSTPAVRVE</sequence>
<comment type="subcellular location">
    <subcellularLocation>
        <location evidence="1 7">Cell membrane</location>
        <topology evidence="1 7">Multi-pass membrane protein</topology>
    </subcellularLocation>
</comment>
<evidence type="ECO:0000256" key="4">
    <source>
        <dbReference type="ARBA" id="ARBA00022692"/>
    </source>
</evidence>
<dbReference type="CDD" id="cd06261">
    <property type="entry name" value="TM_PBP2"/>
    <property type="match status" value="1"/>
</dbReference>
<feature type="transmembrane region" description="Helical" evidence="7">
    <location>
        <begin position="236"/>
        <end position="256"/>
    </location>
</feature>
<dbReference type="PROSITE" id="PS50928">
    <property type="entry name" value="ABC_TM1"/>
    <property type="match status" value="1"/>
</dbReference>
<reference evidence="11" key="1">
    <citation type="journal article" date="2019" name="Int. J. Syst. Evol. Microbiol.">
        <title>The Global Catalogue of Microorganisms (GCM) 10K type strain sequencing project: providing services to taxonomists for standard genome sequencing and annotation.</title>
        <authorList>
            <consortium name="The Broad Institute Genomics Platform"/>
            <consortium name="The Broad Institute Genome Sequencing Center for Infectious Disease"/>
            <person name="Wu L."/>
            <person name="Ma J."/>
        </authorList>
    </citation>
    <scope>NUCLEOTIDE SEQUENCE [LARGE SCALE GENOMIC DNA]</scope>
    <source>
        <strain evidence="11">JCM 9687</strain>
    </source>
</reference>
<accession>A0ABP6RSU8</accession>
<dbReference type="RefSeq" id="WP_344928609.1">
    <property type="nucleotide sequence ID" value="NZ_BAAAYK010000038.1"/>
</dbReference>
<feature type="domain" description="ABC transmembrane type-1" evidence="9">
    <location>
        <begin position="66"/>
        <end position="256"/>
    </location>
</feature>
<keyword evidence="2 7" id="KW-0813">Transport</keyword>
<dbReference type="EMBL" id="BAAAYK010000038">
    <property type="protein sequence ID" value="GAA3360300.1"/>
    <property type="molecule type" value="Genomic_DNA"/>
</dbReference>
<protein>
    <submittedName>
        <fullName evidence="10">ABC transporter permease</fullName>
    </submittedName>
</protein>
<keyword evidence="3" id="KW-1003">Cell membrane</keyword>
<feature type="compositionally biased region" description="Basic and acidic residues" evidence="8">
    <location>
        <begin position="270"/>
        <end position="283"/>
    </location>
</feature>
<comment type="caution">
    <text evidence="10">The sequence shown here is derived from an EMBL/GenBank/DDBJ whole genome shotgun (WGS) entry which is preliminary data.</text>
</comment>
<dbReference type="PANTHER" id="PTHR43386">
    <property type="entry name" value="OLIGOPEPTIDE TRANSPORT SYSTEM PERMEASE PROTEIN APPC"/>
    <property type="match status" value="1"/>
</dbReference>
<evidence type="ECO:0000256" key="7">
    <source>
        <dbReference type="RuleBase" id="RU363032"/>
    </source>
</evidence>
<dbReference type="Proteomes" id="UP001500483">
    <property type="component" value="Unassembled WGS sequence"/>
</dbReference>
<proteinExistence type="inferred from homology"/>
<keyword evidence="11" id="KW-1185">Reference proteome</keyword>
<dbReference type="InterPro" id="IPR035906">
    <property type="entry name" value="MetI-like_sf"/>
</dbReference>